<dbReference type="Gene3D" id="1.10.3210.10">
    <property type="entry name" value="Hypothetical protein af1432"/>
    <property type="match status" value="1"/>
</dbReference>
<dbReference type="InterPro" id="IPR043129">
    <property type="entry name" value="ATPase_NBD"/>
</dbReference>
<evidence type="ECO:0000313" key="4">
    <source>
        <dbReference type="EMBL" id="MED5050311.1"/>
    </source>
</evidence>
<comment type="caution">
    <text evidence="4">The sequence shown here is derived from an EMBL/GenBank/DDBJ whole genome shotgun (WGS) entry which is preliminary data.</text>
</comment>
<sequence length="509" mass="59432">MKEKYGIIDIGSNTIRLVIYERQKSGRLREVENVKVVARLRSHLTEDQMLAESGVSLLLNTLQSFQEITRYHRLERVKCVATATIRQAKNQQEIAEWIEANTDFCIRVLTEEEEAYYGFLAVVNSTPISEAITIDIGGGSTEITYYKDRQLYELHSFPFGVLSLKQKFVAGNVPTDEELELLAEYVEEQFHSLPWLLQRNVPIVAMGGSARNVVQVHQLMCRYPLAGVHQYEMKRKHLLDVRKLLTSLPFEDIQKLEGLSKDRADLMIPALEVFRVLYDVVEASSFVLSRKGLRDGIFYEEFTQPFGTRVFPNVLQESFFELAQDYDIRLDDVEYVSHLLSQMVEQIRLLQLYPLTDEDVRDMKWAARVFYLGQYIDEESSSQHTFYLLANRTIDGLMHKDRVKLALMASYKNKPLFKQYIAPFSSWFTKEEQKRIRFLGALLKFAYSLNDTKRKIVQQIRWSEQSDTIIMNIICSGDFRAEEYQAEKNKKHIEKILKRPIELHFQQNE</sequence>
<proteinExistence type="inferred from homology"/>
<dbReference type="EMBL" id="JARTLI010000002">
    <property type="protein sequence ID" value="MED5050311.1"/>
    <property type="molecule type" value="Genomic_DNA"/>
</dbReference>
<dbReference type="SUPFAM" id="SSF109604">
    <property type="entry name" value="HD-domain/PDEase-like"/>
    <property type="match status" value="1"/>
</dbReference>
<dbReference type="EC" id="3.6.1.-" evidence="4"/>
<dbReference type="CDD" id="cd24052">
    <property type="entry name" value="ASKHA_NBD_HpPPX-GppA-like"/>
    <property type="match status" value="1"/>
</dbReference>
<accession>A0ABD5ISB2</accession>
<dbReference type="Gene3D" id="3.30.420.150">
    <property type="entry name" value="Exopolyphosphatase. Domain 2"/>
    <property type="match status" value="1"/>
</dbReference>
<dbReference type="PANTHER" id="PTHR30005:SF0">
    <property type="entry name" value="RETROGRADE REGULATION PROTEIN 2"/>
    <property type="match status" value="1"/>
</dbReference>
<dbReference type="Pfam" id="PF21447">
    <property type="entry name" value="Ppx-GppA_III"/>
    <property type="match status" value="1"/>
</dbReference>
<dbReference type="Pfam" id="PF02541">
    <property type="entry name" value="Ppx-GppA"/>
    <property type="match status" value="1"/>
</dbReference>
<evidence type="ECO:0000256" key="1">
    <source>
        <dbReference type="ARBA" id="ARBA00007125"/>
    </source>
</evidence>
<dbReference type="InterPro" id="IPR048950">
    <property type="entry name" value="Ppx_GppA_C"/>
</dbReference>
<dbReference type="InterPro" id="IPR003695">
    <property type="entry name" value="Ppx_GppA_N"/>
</dbReference>
<gene>
    <name evidence="4" type="ORF">P9850_00320</name>
</gene>
<dbReference type="PANTHER" id="PTHR30005">
    <property type="entry name" value="EXOPOLYPHOSPHATASE"/>
    <property type="match status" value="1"/>
</dbReference>
<dbReference type="Gene3D" id="3.30.420.40">
    <property type="match status" value="1"/>
</dbReference>
<comment type="similarity">
    <text evidence="1">Belongs to the GppA/Ppx family.</text>
</comment>
<evidence type="ECO:0000313" key="5">
    <source>
        <dbReference type="Proteomes" id="UP001339962"/>
    </source>
</evidence>
<dbReference type="Proteomes" id="UP001339962">
    <property type="component" value="Unassembled WGS sequence"/>
</dbReference>
<protein>
    <submittedName>
        <fullName evidence="4">Ppx/GppA family phosphatase</fullName>
        <ecNumber evidence="4">3.6.1.-</ecNumber>
    </submittedName>
</protein>
<dbReference type="InterPro" id="IPR050273">
    <property type="entry name" value="GppA/Ppx_hydrolase"/>
</dbReference>
<reference evidence="4 5" key="1">
    <citation type="submission" date="2023-03" db="EMBL/GenBank/DDBJ databases">
        <title>Bacillus Genome Sequencing.</title>
        <authorList>
            <person name="Dunlap C."/>
        </authorList>
    </citation>
    <scope>NUCLEOTIDE SEQUENCE [LARGE SCALE GENOMIC DNA]</scope>
    <source>
        <strain evidence="4 5">NRS-38</strain>
    </source>
</reference>
<dbReference type="AlphaFoldDB" id="A0ABD5ISB2"/>
<dbReference type="SUPFAM" id="SSF53067">
    <property type="entry name" value="Actin-like ATPase domain"/>
    <property type="match status" value="2"/>
</dbReference>
<feature type="domain" description="Ppx/GppA phosphatase C-terminal" evidence="3">
    <location>
        <begin position="317"/>
        <end position="466"/>
    </location>
</feature>
<name>A0ABD5ISB2_9BACL</name>
<organism evidence="4 5">
    <name type="scientific">Anoxybacteroides rupiense</name>
    <dbReference type="NCBI Taxonomy" id="311460"/>
    <lineage>
        <taxon>Bacteria</taxon>
        <taxon>Bacillati</taxon>
        <taxon>Bacillota</taxon>
        <taxon>Bacilli</taxon>
        <taxon>Bacillales</taxon>
        <taxon>Anoxybacillaceae</taxon>
        <taxon>Anoxybacteroides</taxon>
    </lineage>
</organism>
<feature type="domain" description="Ppx/GppA phosphatase N-terminal" evidence="2">
    <location>
        <begin position="22"/>
        <end position="301"/>
    </location>
</feature>
<dbReference type="RefSeq" id="WP_066147021.1">
    <property type="nucleotide sequence ID" value="NZ_JACIDF010000001.1"/>
</dbReference>
<dbReference type="GO" id="GO:0016787">
    <property type="term" value="F:hydrolase activity"/>
    <property type="evidence" value="ECO:0007669"/>
    <property type="project" value="UniProtKB-KW"/>
</dbReference>
<evidence type="ECO:0000259" key="3">
    <source>
        <dbReference type="Pfam" id="PF21447"/>
    </source>
</evidence>
<keyword evidence="4" id="KW-0378">Hydrolase</keyword>
<evidence type="ECO:0000259" key="2">
    <source>
        <dbReference type="Pfam" id="PF02541"/>
    </source>
</evidence>